<protein>
    <submittedName>
        <fullName evidence="1">Uncharacterized protein</fullName>
    </submittedName>
</protein>
<dbReference type="STRING" id="1401.BK123_18770"/>
<dbReference type="AlphaFoldDB" id="A0A1R1AZX9"/>
<proteinExistence type="predicted"/>
<sequence>MDPIRRTNRIICSTLGLLLIASVTHVPLVDITDSAAATQGLEASEGTLPSPTPVLKSPEPVRLMLESKRHVYLLSLHNVTSRTTDTDMFLLLKHMMLDPLKFRSNYVDSHA</sequence>
<reference evidence="1 2" key="1">
    <citation type="submission" date="2016-11" db="EMBL/GenBank/DDBJ databases">
        <title>Paenibacillus species isolates.</title>
        <authorList>
            <person name="Beno S.M."/>
        </authorList>
    </citation>
    <scope>NUCLEOTIDE SEQUENCE [LARGE SCALE GENOMIC DNA]</scope>
    <source>
        <strain evidence="1 2">FSL F4-0100</strain>
    </source>
</reference>
<dbReference type="Proteomes" id="UP000187074">
    <property type="component" value="Unassembled WGS sequence"/>
</dbReference>
<dbReference type="EMBL" id="MRTF01000006">
    <property type="protein sequence ID" value="OME91499.1"/>
    <property type="molecule type" value="Genomic_DNA"/>
</dbReference>
<name>A0A1R1AZX9_PAELA</name>
<comment type="caution">
    <text evidence="1">The sequence shown here is derived from an EMBL/GenBank/DDBJ whole genome shotgun (WGS) entry which is preliminary data.</text>
</comment>
<evidence type="ECO:0000313" key="1">
    <source>
        <dbReference type="EMBL" id="OME91499.1"/>
    </source>
</evidence>
<accession>A0A1R1AZX9</accession>
<organism evidence="1 2">
    <name type="scientific">Paenibacillus lautus</name>
    <name type="common">Bacillus lautus</name>
    <dbReference type="NCBI Taxonomy" id="1401"/>
    <lineage>
        <taxon>Bacteria</taxon>
        <taxon>Bacillati</taxon>
        <taxon>Bacillota</taxon>
        <taxon>Bacilli</taxon>
        <taxon>Bacillales</taxon>
        <taxon>Paenibacillaceae</taxon>
        <taxon>Paenibacillus</taxon>
    </lineage>
</organism>
<dbReference type="OrthoDB" id="2661757at2"/>
<dbReference type="RefSeq" id="WP_076323891.1">
    <property type="nucleotide sequence ID" value="NZ_JBCNGN010000012.1"/>
</dbReference>
<gene>
    <name evidence="1" type="ORF">BK123_18770</name>
</gene>
<evidence type="ECO:0000313" key="2">
    <source>
        <dbReference type="Proteomes" id="UP000187074"/>
    </source>
</evidence>